<feature type="transmembrane region" description="Helical" evidence="1">
    <location>
        <begin position="50"/>
        <end position="71"/>
    </location>
</feature>
<name>A0A8E0ICE3_LACPA</name>
<organism evidence="2 3">
    <name type="scientific">Lacticaseibacillus paracasei subsp. paracasei Lpp7</name>
    <dbReference type="NCBI Taxonomy" id="1256200"/>
    <lineage>
        <taxon>Bacteria</taxon>
        <taxon>Bacillati</taxon>
        <taxon>Bacillota</taxon>
        <taxon>Bacilli</taxon>
        <taxon>Lactobacillales</taxon>
        <taxon>Lactobacillaceae</taxon>
        <taxon>Lacticaseibacillus</taxon>
    </lineage>
</organism>
<sequence>MGNIIDDVMGHITPIDKKEVDEFKLLVSEKAFLTENRNKITFSEGFPPELAGAISGLGAGAVGVGFVFAVFAGMSGAEIMAALAGFSVAGAVGGIASIAAVVAAPIVIVGGGVFHVANQNKLGHELERLFKESIKFEKQLANDERENVKGLILATNEYRKKLANKHHDLKKYL</sequence>
<gene>
    <name evidence="2" type="ORF">Lpp7_15859</name>
</gene>
<keyword evidence="1" id="KW-0812">Transmembrane</keyword>
<evidence type="ECO:0000313" key="2">
    <source>
        <dbReference type="EMBL" id="EPC45478.1"/>
    </source>
</evidence>
<reference evidence="2 3" key="1">
    <citation type="journal article" date="2013" name="PLoS ONE">
        <title>Lactobacillus paracasei comparative genomics: towards species pan-genome definition and exploitation of diversity.</title>
        <authorList>
            <person name="Smokvina T."/>
            <person name="Wels M."/>
            <person name="Polka J."/>
            <person name="Chervaux C."/>
            <person name="Brisse S."/>
            <person name="Boekhorst J."/>
            <person name="van Hylckama Vlieg J.E."/>
            <person name="Siezen R.J."/>
        </authorList>
    </citation>
    <scope>NUCLEOTIDE SEQUENCE [LARGE SCALE GENOMIC DNA]</scope>
    <source>
        <strain evidence="2 3">Lpp7</strain>
    </source>
</reference>
<dbReference type="EMBL" id="ANJV01000580">
    <property type="protein sequence ID" value="EPC45478.1"/>
    <property type="molecule type" value="Genomic_DNA"/>
</dbReference>
<dbReference type="AlphaFoldDB" id="A0A8E0ICE3"/>
<keyword evidence="1" id="KW-1133">Transmembrane helix</keyword>
<comment type="caution">
    <text evidence="2">The sequence shown here is derived from an EMBL/GenBank/DDBJ whole genome shotgun (WGS) entry which is preliminary data.</text>
</comment>
<evidence type="ECO:0000313" key="3">
    <source>
        <dbReference type="Proteomes" id="UP000014303"/>
    </source>
</evidence>
<feature type="transmembrane region" description="Helical" evidence="1">
    <location>
        <begin position="83"/>
        <end position="114"/>
    </location>
</feature>
<proteinExistence type="predicted"/>
<accession>A0A8E0ICE3</accession>
<evidence type="ECO:0000256" key="1">
    <source>
        <dbReference type="SAM" id="Phobius"/>
    </source>
</evidence>
<dbReference type="Proteomes" id="UP000014303">
    <property type="component" value="Unassembled WGS sequence"/>
</dbReference>
<keyword evidence="1" id="KW-0472">Membrane</keyword>
<protein>
    <submittedName>
        <fullName evidence="2">Uncharacterized protein</fullName>
    </submittedName>
</protein>